<protein>
    <submittedName>
        <fullName evidence="2">Immunity protein 45</fullName>
    </submittedName>
</protein>
<gene>
    <name evidence="2" type="ORF">SAMN02982922_4799</name>
</gene>
<feature type="domain" description="Immunity protein 45" evidence="1">
    <location>
        <begin position="12"/>
        <end position="90"/>
    </location>
</feature>
<keyword evidence="3" id="KW-1185">Reference proteome</keyword>
<dbReference type="Pfam" id="PF15572">
    <property type="entry name" value="Imm45"/>
    <property type="match status" value="1"/>
</dbReference>
<reference evidence="2 3" key="1">
    <citation type="submission" date="2017-04" db="EMBL/GenBank/DDBJ databases">
        <authorList>
            <person name="Afonso C.L."/>
            <person name="Miller P.J."/>
            <person name="Scott M.A."/>
            <person name="Spackman E."/>
            <person name="Goraichik I."/>
            <person name="Dimitrov K.M."/>
            <person name="Suarez D.L."/>
            <person name="Swayne D.E."/>
        </authorList>
    </citation>
    <scope>NUCLEOTIDE SEQUENCE [LARGE SCALE GENOMIC DNA]</scope>
    <source>
        <strain evidence="2 3">B5P</strain>
    </source>
</reference>
<dbReference type="AlphaFoldDB" id="A0A1X7PNL4"/>
<dbReference type="Proteomes" id="UP000193083">
    <property type="component" value="Unassembled WGS sequence"/>
</dbReference>
<evidence type="ECO:0000259" key="1">
    <source>
        <dbReference type="Pfam" id="PF15572"/>
    </source>
</evidence>
<organism evidence="2 3">
    <name type="scientific">Mesorhizobium australicum</name>
    <dbReference type="NCBI Taxonomy" id="536018"/>
    <lineage>
        <taxon>Bacteria</taxon>
        <taxon>Pseudomonadati</taxon>
        <taxon>Pseudomonadota</taxon>
        <taxon>Alphaproteobacteria</taxon>
        <taxon>Hyphomicrobiales</taxon>
        <taxon>Phyllobacteriaceae</taxon>
        <taxon>Mesorhizobium</taxon>
    </lineage>
</organism>
<dbReference type="RefSeq" id="WP_085466451.1">
    <property type="nucleotide sequence ID" value="NZ_FXBL01000004.1"/>
</dbReference>
<accession>A0A1X7PNL4</accession>
<name>A0A1X7PNL4_9HYPH</name>
<dbReference type="OrthoDB" id="1149257at2"/>
<dbReference type="EMBL" id="FXBL01000004">
    <property type="protein sequence ID" value="SMH53210.1"/>
    <property type="molecule type" value="Genomic_DNA"/>
</dbReference>
<proteinExistence type="predicted"/>
<dbReference type="InterPro" id="IPR029077">
    <property type="entry name" value="Imm45"/>
</dbReference>
<evidence type="ECO:0000313" key="3">
    <source>
        <dbReference type="Proteomes" id="UP000193083"/>
    </source>
</evidence>
<sequence length="118" mass="13044">MPLLTELEDARLYAGDILRLPHSYDLGPGSGPVDLLVFDPRDGKAGLGLITASGYKAGLVFCVLPKDSTHSGGAGLSAKWLIRNWDRWITYTYHPETRIPVEKAVVLRKDARTLPEER</sequence>
<evidence type="ECO:0000313" key="2">
    <source>
        <dbReference type="EMBL" id="SMH53210.1"/>
    </source>
</evidence>